<feature type="compositionally biased region" description="Polar residues" evidence="2">
    <location>
        <begin position="210"/>
        <end position="221"/>
    </location>
</feature>
<proteinExistence type="predicted"/>
<feature type="region of interest" description="Disordered" evidence="2">
    <location>
        <begin position="401"/>
        <end position="420"/>
    </location>
</feature>
<organism evidence="3 4">
    <name type="scientific">Phaeomoniella chlamydospora</name>
    <name type="common">Phaeoacremonium chlamydosporum</name>
    <dbReference type="NCBI Taxonomy" id="158046"/>
    <lineage>
        <taxon>Eukaryota</taxon>
        <taxon>Fungi</taxon>
        <taxon>Dikarya</taxon>
        <taxon>Ascomycota</taxon>
        <taxon>Pezizomycotina</taxon>
        <taxon>Eurotiomycetes</taxon>
        <taxon>Chaetothyriomycetidae</taxon>
        <taxon>Phaeomoniellales</taxon>
        <taxon>Phaeomoniellaceae</taxon>
        <taxon>Phaeomoniella</taxon>
    </lineage>
</organism>
<feature type="region of interest" description="Disordered" evidence="2">
    <location>
        <begin position="435"/>
        <end position="507"/>
    </location>
</feature>
<feature type="region of interest" description="Disordered" evidence="2">
    <location>
        <begin position="555"/>
        <end position="585"/>
    </location>
</feature>
<comment type="caution">
    <text evidence="3">The sequence shown here is derived from an EMBL/GenBank/DDBJ whole genome shotgun (WGS) entry which is preliminary data.</text>
</comment>
<reference evidence="3 4" key="1">
    <citation type="submission" date="2015-05" db="EMBL/GenBank/DDBJ databases">
        <title>Distinctive expansion of gene families associated with plant cell wall degradation and secondary metabolism in the genomes of grapevine trunk pathogens.</title>
        <authorList>
            <person name="Lawrence D.P."/>
            <person name="Travadon R."/>
            <person name="Rolshausen P.E."/>
            <person name="Baumgartner K."/>
        </authorList>
    </citation>
    <scope>NUCLEOTIDE SEQUENCE [LARGE SCALE GENOMIC DNA]</scope>
    <source>
        <strain evidence="3">UCRPC4</strain>
    </source>
</reference>
<evidence type="ECO:0000313" key="3">
    <source>
        <dbReference type="EMBL" id="KKY28647.1"/>
    </source>
</evidence>
<sequence length="685" mass="74528">MSTSANGDEAESNALSERAERILANAKKRLTALEGNLSRARSSILLSPDRASMALGEHKQAGGLYRSISQSGERRLGQLGANRQRSVLSTGQPASSGHNRVFSDTSVPMNTPHSPPGNALRSVSAMDSLYTNNIGSVLQDSPQNTLGSGTNGSSPQSGSTYSAYQLSLNAVKEDDVNITPLIQSPRGLGISNSVSVDNLKTKASGIDSPDSLSRPTSQASTRELREQMNDLKSKISNLRVQAKVDSLRRRSLQNLRQPSPFTAAEGWEGKEEDDTHPARSASHTLRRMRSSERLQPLPPVQDKVIPEESDEVDQRNYAAQRTPQKPIQETIFQTPNNMYEDGNLRTPNHPQPTVAGSTYEDASEELLDENGETITASEQEQIYLNEALEESLRDGEIMEVPDAEMIEPEPERHEDRPDAFDYEHFILHSALGNYSRDRKDSNRSSRVSISSDDSVVTKRAYHSPTGQFDGGETEIEAETSTPKLKASSSRPSLRGHARNNSVESVSSISTMNTFATATEGAGSNEEDEDAVPHDILSWSGTYHANKSQTNLAQPVDHPFLRNGALPTPPTMSPRDKQPSTLPPQSLDTIINSLISYAGLSNTSQTSSALSLSRDIDPTDKELLESLFQSIGTICSDIAKQSTPSGSSISNGGSAGHPSHYDRKIWRRRLDASRMVLDGEVDIDPA</sequence>
<gene>
    <name evidence="3" type="ORF">UCRPC4_g00454</name>
</gene>
<feature type="compositionally biased region" description="Low complexity" evidence="2">
    <location>
        <begin position="444"/>
        <end position="454"/>
    </location>
</feature>
<feature type="region of interest" description="Disordered" evidence="2">
    <location>
        <begin position="79"/>
        <end position="101"/>
    </location>
</feature>
<evidence type="ECO:0000256" key="1">
    <source>
        <dbReference type="SAM" id="Coils"/>
    </source>
</evidence>
<evidence type="ECO:0000313" key="4">
    <source>
        <dbReference type="Proteomes" id="UP000053317"/>
    </source>
</evidence>
<dbReference type="EMBL" id="LCWF01000010">
    <property type="protein sequence ID" value="KKY28647.1"/>
    <property type="molecule type" value="Genomic_DNA"/>
</dbReference>
<reference evidence="3 4" key="2">
    <citation type="submission" date="2015-05" db="EMBL/GenBank/DDBJ databases">
        <authorList>
            <person name="Morales-Cruz A."/>
            <person name="Amrine K.C."/>
            <person name="Cantu D."/>
        </authorList>
    </citation>
    <scope>NUCLEOTIDE SEQUENCE [LARGE SCALE GENOMIC DNA]</scope>
    <source>
        <strain evidence="3">UCRPC4</strain>
    </source>
</reference>
<dbReference type="Proteomes" id="UP000053317">
    <property type="component" value="Unassembled WGS sequence"/>
</dbReference>
<feature type="compositionally biased region" description="Polar residues" evidence="2">
    <location>
        <begin position="498"/>
        <end position="507"/>
    </location>
</feature>
<feature type="coiled-coil region" evidence="1">
    <location>
        <begin position="16"/>
        <end position="43"/>
    </location>
</feature>
<feature type="region of interest" description="Disordered" evidence="2">
    <location>
        <begin position="639"/>
        <end position="659"/>
    </location>
</feature>
<name>A0A0G2F1G4_PHACM</name>
<feature type="region of interest" description="Disordered" evidence="2">
    <location>
        <begin position="249"/>
        <end position="325"/>
    </location>
</feature>
<evidence type="ECO:0000256" key="2">
    <source>
        <dbReference type="SAM" id="MobiDB-lite"/>
    </source>
</evidence>
<accession>A0A0G2F1G4</accession>
<feature type="compositionally biased region" description="Polar residues" evidence="2">
    <location>
        <begin position="81"/>
        <end position="101"/>
    </location>
</feature>
<feature type="compositionally biased region" description="Basic and acidic residues" evidence="2">
    <location>
        <begin position="267"/>
        <end position="277"/>
    </location>
</feature>
<feature type="region of interest" description="Disordered" evidence="2">
    <location>
        <begin position="135"/>
        <end position="160"/>
    </location>
</feature>
<dbReference type="OrthoDB" id="3438840at2759"/>
<dbReference type="AlphaFoldDB" id="A0A0G2F1G4"/>
<feature type="compositionally biased region" description="Low complexity" evidence="2">
    <location>
        <begin position="641"/>
        <end position="651"/>
    </location>
</feature>
<feature type="compositionally biased region" description="Basic and acidic residues" evidence="2">
    <location>
        <begin position="409"/>
        <end position="420"/>
    </location>
</feature>
<keyword evidence="4" id="KW-1185">Reference proteome</keyword>
<protein>
    <submittedName>
        <fullName evidence="3">Uncharacterized protein</fullName>
    </submittedName>
</protein>
<feature type="region of interest" description="Disordered" evidence="2">
    <location>
        <begin position="201"/>
        <end position="224"/>
    </location>
</feature>
<keyword evidence="1" id="KW-0175">Coiled coil</keyword>
<feature type="compositionally biased region" description="Polar residues" evidence="2">
    <location>
        <begin position="478"/>
        <end position="491"/>
    </location>
</feature>